<reference evidence="1" key="1">
    <citation type="submission" date="2021-12" db="EMBL/GenBank/DDBJ databases">
        <title>Black yeast isolated from Biological Soil Crust.</title>
        <authorList>
            <person name="Kurbessoian T."/>
        </authorList>
    </citation>
    <scope>NUCLEOTIDE SEQUENCE</scope>
    <source>
        <strain evidence="1">CCFEE 5208</strain>
    </source>
</reference>
<protein>
    <submittedName>
        <fullName evidence="1">Uncharacterized protein</fullName>
    </submittedName>
</protein>
<comment type="caution">
    <text evidence="1">The sequence shown here is derived from an EMBL/GenBank/DDBJ whole genome shotgun (WGS) entry which is preliminary data.</text>
</comment>
<sequence length="87" mass="9966">MTLALFYAHSAVPEHSMLRFVTDRRRRETSTDWEDDEAGLRGIACYARSLTTLIAEGEVYWGSKDMGEVLQEVQGRASIYFADFRDV</sequence>
<name>A0AAN6FI21_9PEZI</name>
<reference evidence="2" key="2">
    <citation type="submission" date="2023-06" db="EMBL/GenBank/DDBJ databases">
        <title>Black Yeasts Isolated from many extreme environments.</title>
        <authorList>
            <person name="Coleine C."/>
            <person name="Stajich J.E."/>
            <person name="Selbmann L."/>
        </authorList>
    </citation>
    <scope>NUCLEOTIDE SEQUENCE</scope>
    <source>
        <strain evidence="2">CCFEE 5200</strain>
    </source>
</reference>
<evidence type="ECO:0000313" key="3">
    <source>
        <dbReference type="Proteomes" id="UP001168146"/>
    </source>
</evidence>
<evidence type="ECO:0000313" key="2">
    <source>
        <dbReference type="EMBL" id="KAK1000303.1"/>
    </source>
</evidence>
<accession>A0AAN6FI21</accession>
<dbReference type="AlphaFoldDB" id="A0AAN6FI21"/>
<dbReference type="EMBL" id="JAUJLE010000037">
    <property type="protein sequence ID" value="KAK1000303.1"/>
    <property type="molecule type" value="Genomic_DNA"/>
</dbReference>
<dbReference type="Proteomes" id="UP001175353">
    <property type="component" value="Unassembled WGS sequence"/>
</dbReference>
<evidence type="ECO:0000313" key="1">
    <source>
        <dbReference type="EMBL" id="KAK0317868.1"/>
    </source>
</evidence>
<dbReference type="EMBL" id="JASUXU010000040">
    <property type="protein sequence ID" value="KAK0317868.1"/>
    <property type="molecule type" value="Genomic_DNA"/>
</dbReference>
<keyword evidence="4" id="KW-1185">Reference proteome</keyword>
<gene>
    <name evidence="1" type="ORF">LTR82_011129</name>
    <name evidence="2" type="ORF">LTR91_005747</name>
</gene>
<dbReference type="Proteomes" id="UP001168146">
    <property type="component" value="Unassembled WGS sequence"/>
</dbReference>
<organism evidence="1 3">
    <name type="scientific">Friedmanniomyces endolithicus</name>
    <dbReference type="NCBI Taxonomy" id="329885"/>
    <lineage>
        <taxon>Eukaryota</taxon>
        <taxon>Fungi</taxon>
        <taxon>Dikarya</taxon>
        <taxon>Ascomycota</taxon>
        <taxon>Pezizomycotina</taxon>
        <taxon>Dothideomycetes</taxon>
        <taxon>Dothideomycetidae</taxon>
        <taxon>Mycosphaerellales</taxon>
        <taxon>Teratosphaeriaceae</taxon>
        <taxon>Friedmanniomyces</taxon>
    </lineage>
</organism>
<proteinExistence type="predicted"/>
<evidence type="ECO:0000313" key="4">
    <source>
        <dbReference type="Proteomes" id="UP001175353"/>
    </source>
</evidence>